<sequence>MIEYDGAVLFVDILGISALTTSEKPLVSAHDFKALAPKCRKVDGNQLFCARLLSQFRKNLHECNIEGLKIAQLSDCAFLWSRSESLVVQAAHRIFFENTRTGILARGGMTFGQIIEPKKTRRSLGHFICGNAVTRAAQLEGAGKGARVFIDREIGGRPIVGVSPRAFEGMPNPSDYRMIDEFIWFSCPKEFSDHSEKMSRLKELVRLLVSFKSSPKFRWNAASSHGRIHLGATIERLCKAASELCEEIKVQPPHFAMQTSELFQEVYNEEQYSDQEHAKNLVKLERWASQMFADDRKHSSAQAPTR</sequence>
<dbReference type="Gene3D" id="3.30.70.1230">
    <property type="entry name" value="Nucleotide cyclase"/>
    <property type="match status" value="1"/>
</dbReference>
<dbReference type="RefSeq" id="WP_089270016.1">
    <property type="nucleotide sequence ID" value="NZ_FZNN01000005.1"/>
</dbReference>
<accession>A0A238WGX6</accession>
<dbReference type="Proteomes" id="UP000198417">
    <property type="component" value="Unassembled WGS sequence"/>
</dbReference>
<dbReference type="SUPFAM" id="SSF55073">
    <property type="entry name" value="Nucleotide cyclase"/>
    <property type="match status" value="1"/>
</dbReference>
<organism evidence="1 2">
    <name type="scientific">Puniceibacterium sediminis</name>
    <dbReference type="NCBI Taxonomy" id="1608407"/>
    <lineage>
        <taxon>Bacteria</taxon>
        <taxon>Pseudomonadati</taxon>
        <taxon>Pseudomonadota</taxon>
        <taxon>Alphaproteobacteria</taxon>
        <taxon>Rhodobacterales</taxon>
        <taxon>Paracoccaceae</taxon>
        <taxon>Puniceibacterium</taxon>
    </lineage>
</organism>
<dbReference type="AlphaFoldDB" id="A0A238WGX6"/>
<keyword evidence="2" id="KW-1185">Reference proteome</keyword>
<gene>
    <name evidence="1" type="ORF">SAMN06265370_105220</name>
</gene>
<reference evidence="1 2" key="1">
    <citation type="submission" date="2017-06" db="EMBL/GenBank/DDBJ databases">
        <authorList>
            <person name="Kim H.J."/>
            <person name="Triplett B.A."/>
        </authorList>
    </citation>
    <scope>NUCLEOTIDE SEQUENCE [LARGE SCALE GENOMIC DNA]</scope>
    <source>
        <strain evidence="1 2">DSM 29052</strain>
    </source>
</reference>
<evidence type="ECO:0000313" key="1">
    <source>
        <dbReference type="EMBL" id="SNR45697.1"/>
    </source>
</evidence>
<proteinExistence type="predicted"/>
<evidence type="ECO:0000313" key="2">
    <source>
        <dbReference type="Proteomes" id="UP000198417"/>
    </source>
</evidence>
<dbReference type="InterPro" id="IPR029787">
    <property type="entry name" value="Nucleotide_cyclase"/>
</dbReference>
<dbReference type="EMBL" id="FZNN01000005">
    <property type="protein sequence ID" value="SNR45697.1"/>
    <property type="molecule type" value="Genomic_DNA"/>
</dbReference>
<protein>
    <submittedName>
        <fullName evidence="1">Uncharacterized protein</fullName>
    </submittedName>
</protein>
<dbReference type="OrthoDB" id="8480955at2"/>
<name>A0A238WGX6_9RHOB</name>